<dbReference type="Proteomes" id="UP000657385">
    <property type="component" value="Unassembled WGS sequence"/>
</dbReference>
<dbReference type="EC" id="4.2.1.41" evidence="5"/>
<dbReference type="PANTHER" id="PTHR12128">
    <property type="entry name" value="DIHYDRODIPICOLINATE SYNTHASE"/>
    <property type="match status" value="1"/>
</dbReference>
<feature type="binding site" evidence="8">
    <location>
        <position position="88"/>
    </location>
    <ligand>
        <name>pyruvate</name>
        <dbReference type="ChEBI" id="CHEBI:15361"/>
    </ligand>
</feature>
<proteinExistence type="inferred from homology"/>
<dbReference type="SUPFAM" id="SSF51569">
    <property type="entry name" value="Aldolase"/>
    <property type="match status" value="1"/>
</dbReference>
<evidence type="ECO:0000256" key="1">
    <source>
        <dbReference type="ARBA" id="ARBA00001446"/>
    </source>
</evidence>
<dbReference type="PANTHER" id="PTHR12128:SF19">
    <property type="entry name" value="5-DEHYDRO-4-DEOXYGLUCARATE DEHYDRATASE 2-RELATED"/>
    <property type="match status" value="1"/>
</dbReference>
<dbReference type="Gene3D" id="3.20.20.70">
    <property type="entry name" value="Aldolase class I"/>
    <property type="match status" value="1"/>
</dbReference>
<feature type="active site" description="Proton donor/acceptor" evidence="7">
    <location>
        <position position="175"/>
    </location>
</feature>
<dbReference type="InterPro" id="IPR017655">
    <property type="entry name" value="Dehydro-deoxyglucarate_dehyd"/>
</dbReference>
<evidence type="ECO:0000256" key="6">
    <source>
        <dbReference type="PIRNR" id="PIRNR001365"/>
    </source>
</evidence>
<dbReference type="Pfam" id="PF00701">
    <property type="entry name" value="DHDPS"/>
    <property type="match status" value="1"/>
</dbReference>
<evidence type="ECO:0000256" key="7">
    <source>
        <dbReference type="PIRSR" id="PIRSR001365-1"/>
    </source>
</evidence>
<dbReference type="PIRSF" id="PIRSF001365">
    <property type="entry name" value="DHDPS"/>
    <property type="match status" value="1"/>
</dbReference>
<comment type="caution">
    <text evidence="9">The sequence shown here is derived from an EMBL/GenBank/DDBJ whole genome shotgun (WGS) entry which is preliminary data.</text>
</comment>
<keyword evidence="4 5" id="KW-0456">Lyase</keyword>
<comment type="similarity">
    <text evidence="3 5 6">Belongs to the DapA family.</text>
</comment>
<dbReference type="InterPro" id="IPR013785">
    <property type="entry name" value="Aldolase_TIM"/>
</dbReference>
<evidence type="ECO:0000256" key="8">
    <source>
        <dbReference type="PIRSR" id="PIRSR001365-2"/>
    </source>
</evidence>
<evidence type="ECO:0000256" key="4">
    <source>
        <dbReference type="ARBA" id="ARBA00023239"/>
    </source>
</evidence>
<accession>A0A931B628</accession>
<evidence type="ECO:0000256" key="2">
    <source>
        <dbReference type="ARBA" id="ARBA00004983"/>
    </source>
</evidence>
<dbReference type="GO" id="GO:0042838">
    <property type="term" value="P:D-glucarate catabolic process"/>
    <property type="evidence" value="ECO:0007669"/>
    <property type="project" value="UniProtKB-UniRule"/>
</dbReference>
<dbReference type="HAMAP" id="MF_00694">
    <property type="entry name" value="KDGDH"/>
    <property type="match status" value="1"/>
</dbReference>
<protein>
    <recommendedName>
        <fullName evidence="5">Probable 5-dehydro-4-deoxyglucarate dehydratase</fullName>
        <ecNumber evidence="5">4.2.1.41</ecNumber>
    </recommendedName>
    <alternativeName>
        <fullName evidence="5">5-keto-4-deoxy-glucarate dehydratase</fullName>
        <shortName evidence="5">KDGDH</shortName>
    </alternativeName>
</protein>
<reference evidence="9" key="1">
    <citation type="submission" date="2020-11" db="EMBL/GenBank/DDBJ databases">
        <title>Isolation and identification of active actinomycetes.</title>
        <authorList>
            <person name="Yu B."/>
        </authorList>
    </citation>
    <scope>NUCLEOTIDE SEQUENCE</scope>
    <source>
        <strain evidence="9">NEAU-YB345</strain>
    </source>
</reference>
<dbReference type="GO" id="GO:0047448">
    <property type="term" value="F:5-dehydro-4-deoxyglucarate dehydratase activity"/>
    <property type="evidence" value="ECO:0007669"/>
    <property type="project" value="UniProtKB-UniRule"/>
</dbReference>
<comment type="pathway">
    <text evidence="2 5">Carbohydrate acid metabolism; D-glucarate degradation; 2,5-dioxopentanoate from D-glucarate: step 2/2.</text>
</comment>
<organism evidence="9 10">
    <name type="scientific">Streptacidiphilus fuscans</name>
    <dbReference type="NCBI Taxonomy" id="2789292"/>
    <lineage>
        <taxon>Bacteria</taxon>
        <taxon>Bacillati</taxon>
        <taxon>Actinomycetota</taxon>
        <taxon>Actinomycetes</taxon>
        <taxon>Kitasatosporales</taxon>
        <taxon>Streptomycetaceae</taxon>
        <taxon>Streptacidiphilus</taxon>
    </lineage>
</organism>
<evidence type="ECO:0000256" key="5">
    <source>
        <dbReference type="HAMAP-Rule" id="MF_00694"/>
    </source>
</evidence>
<dbReference type="InterPro" id="IPR002220">
    <property type="entry name" value="DapA-like"/>
</dbReference>
<keyword evidence="10" id="KW-1185">Reference proteome</keyword>
<name>A0A931B628_9ACTN</name>
<dbReference type="AlphaFoldDB" id="A0A931B628"/>
<gene>
    <name evidence="9" type="ORF">I2501_16750</name>
</gene>
<dbReference type="GO" id="GO:0008840">
    <property type="term" value="F:4-hydroxy-tetrahydrodipicolinate synthase activity"/>
    <property type="evidence" value="ECO:0007669"/>
    <property type="project" value="TreeGrafter"/>
</dbReference>
<dbReference type="EMBL" id="JADPRT010000006">
    <property type="protein sequence ID" value="MBF9069676.1"/>
    <property type="molecule type" value="Genomic_DNA"/>
</dbReference>
<dbReference type="NCBIfam" id="NF002958">
    <property type="entry name" value="PRK03620.1"/>
    <property type="match status" value="1"/>
</dbReference>
<dbReference type="SMART" id="SM01130">
    <property type="entry name" value="DHDPS"/>
    <property type="match status" value="1"/>
</dbReference>
<comment type="catalytic activity">
    <reaction evidence="1 5">
        <text>5-dehydro-4-deoxy-D-glucarate + H(+) = 2,5-dioxopentanoate + CO2 + H2O</text>
        <dbReference type="Rhea" id="RHEA:24608"/>
        <dbReference type="ChEBI" id="CHEBI:15377"/>
        <dbReference type="ChEBI" id="CHEBI:15378"/>
        <dbReference type="ChEBI" id="CHEBI:16526"/>
        <dbReference type="ChEBI" id="CHEBI:42819"/>
        <dbReference type="ChEBI" id="CHEBI:58136"/>
        <dbReference type="EC" id="4.2.1.41"/>
    </reaction>
</comment>
<sequence length="343" mass="36185">MYADYVCGPLGIWPAAPPVPVKPPSEAKGTATVPSPSRQPLAARLDGLLFFPVTAFDDSGAFDPVGYQGHVEARLEDSPAAVFAACGTGEFPALAPAEYEQVLRVAVRATAGRVPVIGGTGYGTALALDYARAAERAGADGLLVLPPYSADGGQDGLLRHYSALAAATPLDLVLYQRDQVAFTPDTVAELAAVPNIVGFKDGRGDLDLMLRIVSAVRTSGADEDFLFFNGMPTAEMTQQAYRAIGVPLYSSAVFCFAPDLALAFHRALEKGDTATLTTLTDVLLRPYVELRRQRPGYAVSLVKAATRAAGHAVGGVRAPLTEPEPEHLRILQDLLARARQALG</sequence>
<evidence type="ECO:0000256" key="3">
    <source>
        <dbReference type="ARBA" id="ARBA00007592"/>
    </source>
</evidence>
<feature type="active site" description="Schiff-base intermediate with substrate" evidence="7">
    <location>
        <position position="200"/>
    </location>
</feature>
<evidence type="ECO:0000313" key="10">
    <source>
        <dbReference type="Proteomes" id="UP000657385"/>
    </source>
</evidence>
<evidence type="ECO:0000313" key="9">
    <source>
        <dbReference type="EMBL" id="MBF9069676.1"/>
    </source>
</evidence>